<dbReference type="InterPro" id="IPR002931">
    <property type="entry name" value="Transglutaminase-like"/>
</dbReference>
<dbReference type="KEGG" id="haby:HLVA_17660"/>
<dbReference type="SUPFAM" id="SSF54001">
    <property type="entry name" value="Cysteine proteinases"/>
    <property type="match status" value="1"/>
</dbReference>
<name>A0AAU9DFK2_9FUSO</name>
<protein>
    <recommendedName>
        <fullName evidence="5">DUF3857 domain-containing protein</fullName>
    </recommendedName>
</protein>
<dbReference type="PANTHER" id="PTHR33490">
    <property type="entry name" value="BLR5614 PROTEIN-RELATED"/>
    <property type="match status" value="1"/>
</dbReference>
<sequence length="643" mass="75076">MKKIMVVLLMLFSIVSYSVENNKFLKVEKKDYPNAHYVLVDENSIVKYQSDGKSLKTEDMLIKILDEKGKNENENVVLNYDSNYEKLLLKEAYLIKKDGKKLEINISKNSKIQISPESAQSNIYDKSQKLLILKIPNLEVGDYLYYKVEHNNFKTMIKDNFSDFYLLRNEYPIIKAKYKIIAPKEKDLKYSVVLNGLKDKYKLTKKSNDKNIIYELEEKNIPQIIPEPSMPSITQVAMKWIVTTNSSWEEISKWYFNLSEPKIIIDESIRKKAESLVLNSKTDMEKIKNIFFFVSRKIRYMGITNEKNRPGLEPNSTDLTLKEMTGVCRDKAALIVAMLRSQGFEANMVLVKVGDKLDKEVPIPYFNHAIATVKLNGKYILMDPTDETTKKLFPDYEMDKSYLIAKKYGDLLKTTPVIEAVKNKLKIVTNIKNINGEFQCKTNIEFLGINDGAYRGYFARLNKDEKDKFIKRVLNILSKTAKLEKYELLPNNLLRDSSTLKLSVEYKISDYIISGNEYSMIKLPKFSRILGLYNWALGDVKLPMRKYPLKNRFTASISEKIIYNSENKNFVIKFVPSTMDINENGHTFYSKYITDKGKIISYKYMTLDKLEYSTKEYLKLKEYLKEEESYNKKYIIIKNFLKK</sequence>
<dbReference type="EMBL" id="AP027059">
    <property type="protein sequence ID" value="BDU51197.1"/>
    <property type="molecule type" value="Genomic_DNA"/>
</dbReference>
<dbReference type="Proteomes" id="UP001321582">
    <property type="component" value="Chromosome"/>
</dbReference>
<gene>
    <name evidence="3" type="ORF">HLVA_17660</name>
</gene>
<evidence type="ECO:0000313" key="4">
    <source>
        <dbReference type="Proteomes" id="UP001321582"/>
    </source>
</evidence>
<keyword evidence="4" id="KW-1185">Reference proteome</keyword>
<dbReference type="Gene3D" id="3.10.620.30">
    <property type="match status" value="1"/>
</dbReference>
<dbReference type="RefSeq" id="WP_307904034.1">
    <property type="nucleotide sequence ID" value="NZ_AP027059.1"/>
</dbReference>
<dbReference type="InterPro" id="IPR038765">
    <property type="entry name" value="Papain-like_cys_pep_sf"/>
</dbReference>
<evidence type="ECO:0000259" key="2">
    <source>
        <dbReference type="Pfam" id="PF12969"/>
    </source>
</evidence>
<evidence type="ECO:0008006" key="5">
    <source>
        <dbReference type="Google" id="ProtNLM"/>
    </source>
</evidence>
<dbReference type="Pfam" id="PF01841">
    <property type="entry name" value="Transglut_core"/>
    <property type="match status" value="1"/>
</dbReference>
<dbReference type="Pfam" id="PF12969">
    <property type="entry name" value="DUF3857"/>
    <property type="match status" value="1"/>
</dbReference>
<accession>A0AAU9DFK2</accession>
<feature type="domain" description="DUF3857" evidence="2">
    <location>
        <begin position="51"/>
        <end position="223"/>
    </location>
</feature>
<reference evidence="3 4" key="1">
    <citation type="submission" date="2022-11" db="EMBL/GenBank/DDBJ databases">
        <title>Haliovirga abyssi gen. nov., sp. nov., a mesophilic fermentative bacterium isolated from the Iheya North hydrothermal field and the proposal of Haliovirgaceae fam. nov.</title>
        <authorList>
            <person name="Miyazaki U."/>
            <person name="Tame A."/>
            <person name="Miyazaki J."/>
            <person name="Takai K."/>
            <person name="Sawayama S."/>
            <person name="Kitajima M."/>
            <person name="Okamoto A."/>
            <person name="Nakagawa S."/>
        </authorList>
    </citation>
    <scope>NUCLEOTIDE SEQUENCE [LARGE SCALE GENOMIC DNA]</scope>
    <source>
        <strain evidence="3 4">IC12</strain>
    </source>
</reference>
<evidence type="ECO:0000259" key="1">
    <source>
        <dbReference type="Pfam" id="PF01841"/>
    </source>
</evidence>
<dbReference type="Gene3D" id="2.60.40.3140">
    <property type="match status" value="1"/>
</dbReference>
<dbReference type="AlphaFoldDB" id="A0AAU9DFK2"/>
<proteinExistence type="predicted"/>
<evidence type="ECO:0000313" key="3">
    <source>
        <dbReference type="EMBL" id="BDU51197.1"/>
    </source>
</evidence>
<dbReference type="InterPro" id="IPR024618">
    <property type="entry name" value="DUF3857"/>
</dbReference>
<feature type="domain" description="Transglutaminase-like" evidence="1">
    <location>
        <begin position="272"/>
        <end position="384"/>
    </location>
</feature>
<organism evidence="3 4">
    <name type="scientific">Haliovirga abyssi</name>
    <dbReference type="NCBI Taxonomy" id="2996794"/>
    <lineage>
        <taxon>Bacteria</taxon>
        <taxon>Fusobacteriati</taxon>
        <taxon>Fusobacteriota</taxon>
        <taxon>Fusobacteriia</taxon>
        <taxon>Fusobacteriales</taxon>
        <taxon>Haliovirgaceae</taxon>
        <taxon>Haliovirga</taxon>
    </lineage>
</organism>